<feature type="region of interest" description="Phosphopantothenate--cysteine ligase" evidence="3">
    <location>
        <begin position="195"/>
        <end position="425"/>
    </location>
</feature>
<feature type="binding site" evidence="3">
    <location>
        <position position="341"/>
    </location>
    <ligand>
        <name>CTP</name>
        <dbReference type="ChEBI" id="CHEBI:37563"/>
    </ligand>
</feature>
<feature type="active site" description="Proton donor" evidence="3">
    <location>
        <position position="162"/>
    </location>
</feature>
<dbReference type="PANTHER" id="PTHR14359">
    <property type="entry name" value="HOMO-OLIGOMERIC FLAVIN CONTAINING CYS DECARBOXYLASE FAMILY"/>
    <property type="match status" value="1"/>
</dbReference>
<dbReference type="GO" id="GO:0004632">
    <property type="term" value="F:phosphopantothenate--cysteine ligase activity"/>
    <property type="evidence" value="ECO:0007669"/>
    <property type="project" value="UniProtKB-UniRule"/>
</dbReference>
<accession>A0A1H4J634</accession>
<comment type="similarity">
    <text evidence="3 4">In the N-terminal section; belongs to the HFCD (homo-oligomeric flavin containing Cys decarboxylase) superfamily.</text>
</comment>
<dbReference type="InterPro" id="IPR007085">
    <property type="entry name" value="DNA/pantothenate-metab_flavo_C"/>
</dbReference>
<keyword evidence="3" id="KW-0460">Magnesium</keyword>
<dbReference type="GO" id="GO:0004633">
    <property type="term" value="F:phosphopantothenoylcysteine decarboxylase activity"/>
    <property type="evidence" value="ECO:0007669"/>
    <property type="project" value="UniProtKB-UniRule"/>
</dbReference>
<organism evidence="8 9">
    <name type="scientific">Terriglobus roseus</name>
    <dbReference type="NCBI Taxonomy" id="392734"/>
    <lineage>
        <taxon>Bacteria</taxon>
        <taxon>Pseudomonadati</taxon>
        <taxon>Acidobacteriota</taxon>
        <taxon>Terriglobia</taxon>
        <taxon>Terriglobales</taxon>
        <taxon>Acidobacteriaceae</taxon>
        <taxon>Terriglobus</taxon>
    </lineage>
</organism>
<reference evidence="8 9" key="1">
    <citation type="submission" date="2016-10" db="EMBL/GenBank/DDBJ databases">
        <authorList>
            <person name="de Groot N.N."/>
        </authorList>
    </citation>
    <scope>NUCLEOTIDE SEQUENCE [LARGE SCALE GENOMIC DNA]</scope>
    <source>
        <strain evidence="8 9">AB35.6</strain>
    </source>
</reference>
<comment type="caution">
    <text evidence="3">Lacks conserved residue(s) required for the propagation of feature annotation.</text>
</comment>
<dbReference type="EC" id="4.1.1.36" evidence="3"/>
<feature type="region of interest" description="Phosphopantothenoylcysteine decarboxylase" evidence="3">
    <location>
        <begin position="1"/>
        <end position="194"/>
    </location>
</feature>
<dbReference type="InterPro" id="IPR003382">
    <property type="entry name" value="Flavoprotein"/>
</dbReference>
<evidence type="ECO:0000259" key="6">
    <source>
        <dbReference type="Pfam" id="PF02441"/>
    </source>
</evidence>
<keyword evidence="2 3" id="KW-0456">Lyase</keyword>
<dbReference type="SUPFAM" id="SSF52507">
    <property type="entry name" value="Homo-oligomeric flavin-containing Cys decarboxylases, HFCD"/>
    <property type="match status" value="1"/>
</dbReference>
<comment type="cofactor">
    <cofactor evidence="3">
        <name>Mg(2+)</name>
        <dbReference type="ChEBI" id="CHEBI:18420"/>
    </cofactor>
</comment>
<keyword evidence="3 4" id="KW-0436">Ligase</keyword>
<feature type="domain" description="DNA/pantothenate metabolism flavoprotein C-terminal" evidence="7">
    <location>
        <begin position="190"/>
        <end position="396"/>
    </location>
</feature>
<evidence type="ECO:0000256" key="4">
    <source>
        <dbReference type="RuleBase" id="RU364078"/>
    </source>
</evidence>
<comment type="catalytic activity">
    <reaction evidence="3 4">
        <text>(R)-4'-phosphopantothenate + L-cysteine + CTP = N-[(R)-4-phosphopantothenoyl]-L-cysteine + CMP + diphosphate + H(+)</text>
        <dbReference type="Rhea" id="RHEA:19397"/>
        <dbReference type="ChEBI" id="CHEBI:10986"/>
        <dbReference type="ChEBI" id="CHEBI:15378"/>
        <dbReference type="ChEBI" id="CHEBI:33019"/>
        <dbReference type="ChEBI" id="CHEBI:35235"/>
        <dbReference type="ChEBI" id="CHEBI:37563"/>
        <dbReference type="ChEBI" id="CHEBI:59458"/>
        <dbReference type="ChEBI" id="CHEBI:60377"/>
        <dbReference type="EC" id="6.3.2.5"/>
    </reaction>
</comment>
<dbReference type="SUPFAM" id="SSF102645">
    <property type="entry name" value="CoaB-like"/>
    <property type="match status" value="1"/>
</dbReference>
<gene>
    <name evidence="3" type="primary">coaBC</name>
    <name evidence="8" type="ORF">SAMN05443244_0389</name>
</gene>
<keyword evidence="3" id="KW-0479">Metal-binding</keyword>
<proteinExistence type="inferred from homology"/>
<dbReference type="AlphaFoldDB" id="A0A1H4J634"/>
<evidence type="ECO:0000313" key="8">
    <source>
        <dbReference type="EMBL" id="SEB41677.1"/>
    </source>
</evidence>
<comment type="pathway">
    <text evidence="3 4">Cofactor biosynthesis; coenzyme A biosynthesis; CoA from (R)-pantothenate: step 2/5.</text>
</comment>
<dbReference type="GO" id="GO:0071513">
    <property type="term" value="C:phosphopantothenoylcysteine decarboxylase complex"/>
    <property type="evidence" value="ECO:0007669"/>
    <property type="project" value="TreeGrafter"/>
</dbReference>
<dbReference type="EMBL" id="FNSD01000001">
    <property type="protein sequence ID" value="SEB41677.1"/>
    <property type="molecule type" value="Genomic_DNA"/>
</dbReference>
<evidence type="ECO:0000256" key="2">
    <source>
        <dbReference type="ARBA" id="ARBA00023239"/>
    </source>
</evidence>
<dbReference type="HAMAP" id="MF_02225">
    <property type="entry name" value="CoaBC"/>
    <property type="match status" value="1"/>
</dbReference>
<comment type="function">
    <text evidence="4">Catalyzes two steps in the biosynthesis of coenzyme A. In the first step cysteine is conjugated to 4'-phosphopantothenate to form 4-phosphopantothenoylcysteine, in the latter compound is decarboxylated to form 4'-phosphopantotheine.</text>
</comment>
<keyword evidence="3" id="KW-0511">Multifunctional enzyme</keyword>
<dbReference type="Gene3D" id="3.40.50.1950">
    <property type="entry name" value="Flavin prenyltransferase-like"/>
    <property type="match status" value="1"/>
</dbReference>
<evidence type="ECO:0000259" key="7">
    <source>
        <dbReference type="Pfam" id="PF04127"/>
    </source>
</evidence>
<dbReference type="GO" id="GO:0046872">
    <property type="term" value="F:metal ion binding"/>
    <property type="evidence" value="ECO:0007669"/>
    <property type="project" value="UniProtKB-KW"/>
</dbReference>
<feature type="region of interest" description="Disordered" evidence="5">
    <location>
        <begin position="402"/>
        <end position="425"/>
    </location>
</feature>
<dbReference type="GO" id="GO:0015941">
    <property type="term" value="P:pantothenate catabolic process"/>
    <property type="evidence" value="ECO:0007669"/>
    <property type="project" value="InterPro"/>
</dbReference>
<evidence type="ECO:0000256" key="3">
    <source>
        <dbReference type="HAMAP-Rule" id="MF_02225"/>
    </source>
</evidence>
<comment type="pathway">
    <text evidence="3 4">Cofactor biosynthesis; coenzyme A biosynthesis; CoA from (R)-pantothenate: step 3/5.</text>
</comment>
<feature type="binding site" evidence="3">
    <location>
        <position position="345"/>
    </location>
    <ligand>
        <name>CTP</name>
        <dbReference type="ChEBI" id="CHEBI:37563"/>
    </ligand>
</feature>
<dbReference type="GO" id="GO:0015937">
    <property type="term" value="P:coenzyme A biosynthetic process"/>
    <property type="evidence" value="ECO:0007669"/>
    <property type="project" value="UniProtKB-UniRule"/>
</dbReference>
<dbReference type="InterPro" id="IPR005252">
    <property type="entry name" value="CoaBC"/>
</dbReference>
<feature type="binding site" evidence="3">
    <location>
        <position position="327"/>
    </location>
    <ligand>
        <name>CTP</name>
        <dbReference type="ChEBI" id="CHEBI:37563"/>
    </ligand>
</feature>
<dbReference type="Proteomes" id="UP000182409">
    <property type="component" value="Unassembled WGS sequence"/>
</dbReference>
<dbReference type="Gene3D" id="3.40.50.10300">
    <property type="entry name" value="CoaB-like"/>
    <property type="match status" value="1"/>
</dbReference>
<dbReference type="GO" id="GO:0010181">
    <property type="term" value="F:FMN binding"/>
    <property type="evidence" value="ECO:0007669"/>
    <property type="project" value="UniProtKB-UniRule"/>
</dbReference>
<evidence type="ECO:0000256" key="5">
    <source>
        <dbReference type="SAM" id="MobiDB-lite"/>
    </source>
</evidence>
<feature type="binding site" evidence="3">
    <location>
        <position position="283"/>
    </location>
    <ligand>
        <name>CTP</name>
        <dbReference type="ChEBI" id="CHEBI:37563"/>
    </ligand>
</feature>
<dbReference type="PANTHER" id="PTHR14359:SF6">
    <property type="entry name" value="PHOSPHOPANTOTHENOYLCYSTEINE DECARBOXYLASE"/>
    <property type="match status" value="1"/>
</dbReference>
<evidence type="ECO:0000256" key="1">
    <source>
        <dbReference type="ARBA" id="ARBA00022793"/>
    </source>
</evidence>
<dbReference type="InterPro" id="IPR036551">
    <property type="entry name" value="Flavin_trans-like"/>
</dbReference>
<comment type="catalytic activity">
    <reaction evidence="3 4">
        <text>N-[(R)-4-phosphopantothenoyl]-L-cysteine + H(+) = (R)-4'-phosphopantetheine + CO2</text>
        <dbReference type="Rhea" id="RHEA:16793"/>
        <dbReference type="ChEBI" id="CHEBI:15378"/>
        <dbReference type="ChEBI" id="CHEBI:16526"/>
        <dbReference type="ChEBI" id="CHEBI:59458"/>
        <dbReference type="ChEBI" id="CHEBI:61723"/>
        <dbReference type="EC" id="4.1.1.36"/>
    </reaction>
</comment>
<dbReference type="OrthoDB" id="9802554at2"/>
<sequence>MKILLGVCGGIAAYKSAELTRELRRRGATVQVIMTANAERFVTPLTFAALSGQQVMTSLWQPVNSDVATDEAHGFDIEHIRVTQDADLLVIAPATANFIATMAHGFSDDLLSSVCLAAKMPIIIAPAMNSNMWSHPATQSNLVTLRQRNVHIVAPGSGELACGMVGDGRMAEPMQIADHVFELGQRTSDLAGETILITAGGTREPIDAVRYVGNRSSGKMGFALAESALARGAKVILISASTAIPVPVGCDHLRVTTASELEQQVLTQLDRASMVIMAAAVSDYRVVSPATRKLKKQASLTLELTQTPDILRQVVQARAAGTLVVGFAAETENILEEGRRKLREKGVDMIVANDVSGSDTGFESDDNAGVILWEGGEVRLHRASKRSMAGRILDHLHGVRKESVTPGTDVPLARSPSSLDPIFSG</sequence>
<protein>
    <recommendedName>
        <fullName evidence="3">Coenzyme A biosynthesis bifunctional protein CoaBC</fullName>
    </recommendedName>
    <alternativeName>
        <fullName evidence="3">DNA/pantothenate metabolism flavoprotein</fullName>
    </alternativeName>
    <alternativeName>
        <fullName evidence="3">Phosphopantothenoylcysteine synthetase/decarboxylase</fullName>
        <shortName evidence="3">PPCS-PPCDC</shortName>
    </alternativeName>
    <domain>
        <recommendedName>
            <fullName evidence="3">Phosphopantothenoylcysteine decarboxylase</fullName>
            <shortName evidence="3">PPC decarboxylase</shortName>
            <shortName evidence="3">PPC-DC</shortName>
            <ecNumber evidence="3">4.1.1.36</ecNumber>
        </recommendedName>
        <alternativeName>
            <fullName evidence="3">CoaC</fullName>
        </alternativeName>
    </domain>
    <domain>
        <recommendedName>
            <fullName evidence="3">Phosphopantothenate--cysteine ligase</fullName>
            <ecNumber evidence="3">6.3.2.5</ecNumber>
        </recommendedName>
        <alternativeName>
            <fullName evidence="3">CoaB</fullName>
        </alternativeName>
        <alternativeName>
            <fullName evidence="3">Phosphopantothenoylcysteine synthetase</fullName>
            <shortName evidence="3">PPC synthetase</shortName>
            <shortName evidence="3">PPC-S</shortName>
        </alternativeName>
    </domain>
</protein>
<feature type="domain" description="Flavoprotein" evidence="6">
    <location>
        <begin position="1"/>
        <end position="182"/>
    </location>
</feature>
<keyword evidence="3 4" id="KW-0288">FMN</keyword>
<name>A0A1H4J634_9BACT</name>
<dbReference type="UniPathway" id="UPA00241">
    <property type="reaction ID" value="UER00353"/>
</dbReference>
<dbReference type="InterPro" id="IPR035929">
    <property type="entry name" value="CoaB-like_sf"/>
</dbReference>
<dbReference type="Pfam" id="PF04127">
    <property type="entry name" value="DFP"/>
    <property type="match status" value="1"/>
</dbReference>
<evidence type="ECO:0000313" key="9">
    <source>
        <dbReference type="Proteomes" id="UP000182409"/>
    </source>
</evidence>
<feature type="binding site" evidence="3">
    <location>
        <position position="293"/>
    </location>
    <ligand>
        <name>CTP</name>
        <dbReference type="ChEBI" id="CHEBI:37563"/>
    </ligand>
</feature>
<comment type="function">
    <text evidence="3">Catalyzes two sequential steps in the biosynthesis of coenzyme A. In the first step cysteine is conjugated to 4'-phosphopantothenate to form 4-phosphopantothenoylcysteine. In the second step the latter compound is decarboxylated to form 4'-phosphopantotheine.</text>
</comment>
<comment type="similarity">
    <text evidence="3 4">In the C-terminal section; belongs to the PPC synthetase family.</text>
</comment>
<keyword evidence="1 3" id="KW-0210">Decarboxylase</keyword>
<dbReference type="EC" id="6.3.2.5" evidence="3"/>
<dbReference type="RefSeq" id="WP_074652102.1">
    <property type="nucleotide sequence ID" value="NZ_FNSD01000001.1"/>
</dbReference>
<dbReference type="NCBIfam" id="TIGR00521">
    <property type="entry name" value="coaBC_dfp"/>
    <property type="match status" value="1"/>
</dbReference>
<comment type="cofactor">
    <cofactor evidence="3">
        <name>FMN</name>
        <dbReference type="ChEBI" id="CHEBI:58210"/>
    </cofactor>
    <text evidence="3">Binds 1 FMN per subunit.</text>
</comment>
<dbReference type="Pfam" id="PF02441">
    <property type="entry name" value="Flavoprotein"/>
    <property type="match status" value="1"/>
</dbReference>
<keyword evidence="3 4" id="KW-0285">Flavoprotein</keyword>
<feature type="binding site" evidence="3">
    <location>
        <begin position="308"/>
        <end position="311"/>
    </location>
    <ligand>
        <name>CTP</name>
        <dbReference type="ChEBI" id="CHEBI:37563"/>
    </ligand>
</feature>